<dbReference type="AlphaFoldDB" id="A0AA40KMM6"/>
<feature type="non-terminal residue" evidence="2">
    <location>
        <position position="1"/>
    </location>
</feature>
<organism evidence="2 3">
    <name type="scientific">Melipona bicolor</name>
    <dbReference type="NCBI Taxonomy" id="60889"/>
    <lineage>
        <taxon>Eukaryota</taxon>
        <taxon>Metazoa</taxon>
        <taxon>Ecdysozoa</taxon>
        <taxon>Arthropoda</taxon>
        <taxon>Hexapoda</taxon>
        <taxon>Insecta</taxon>
        <taxon>Pterygota</taxon>
        <taxon>Neoptera</taxon>
        <taxon>Endopterygota</taxon>
        <taxon>Hymenoptera</taxon>
        <taxon>Apocrita</taxon>
        <taxon>Aculeata</taxon>
        <taxon>Apoidea</taxon>
        <taxon>Anthophila</taxon>
        <taxon>Apidae</taxon>
        <taxon>Melipona</taxon>
    </lineage>
</organism>
<protein>
    <submittedName>
        <fullName evidence="2">Uncharacterized protein</fullName>
    </submittedName>
</protein>
<dbReference type="Proteomes" id="UP001177670">
    <property type="component" value="Unassembled WGS sequence"/>
</dbReference>
<evidence type="ECO:0000313" key="3">
    <source>
        <dbReference type="Proteomes" id="UP001177670"/>
    </source>
</evidence>
<evidence type="ECO:0000313" key="2">
    <source>
        <dbReference type="EMBL" id="KAK1126097.1"/>
    </source>
</evidence>
<proteinExistence type="predicted"/>
<evidence type="ECO:0000256" key="1">
    <source>
        <dbReference type="SAM" id="MobiDB-lite"/>
    </source>
</evidence>
<reference evidence="2" key="1">
    <citation type="submission" date="2021-10" db="EMBL/GenBank/DDBJ databases">
        <title>Melipona bicolor Genome sequencing and assembly.</title>
        <authorList>
            <person name="Araujo N.S."/>
            <person name="Arias M.C."/>
        </authorList>
    </citation>
    <scope>NUCLEOTIDE SEQUENCE</scope>
    <source>
        <strain evidence="2">USP_2M_L1-L4_2017</strain>
        <tissue evidence="2">Whole body</tissue>
    </source>
</reference>
<feature type="region of interest" description="Disordered" evidence="1">
    <location>
        <begin position="163"/>
        <end position="184"/>
    </location>
</feature>
<comment type="caution">
    <text evidence="2">The sequence shown here is derived from an EMBL/GenBank/DDBJ whole genome shotgun (WGS) entry which is preliminary data.</text>
</comment>
<keyword evidence="3" id="KW-1185">Reference proteome</keyword>
<sequence length="264" mass="30449">PPLISSRVPCSRMNRKGREITPPFAPLSLYLPPGVLHRVPLPYGVDNRVGKQRARTEPSRCGGWREVGETSRQRSSTANGRKWTLVREEHAEREKTGKRKRADRWRHRGELGKTGDTFISEWRKGEKRREGEGGGIVPREIEVTGSLAVVFLDRWQSARGWSDKRENTVPAGRKPMGTESGIHGTRETTLATGHSRCEIKHREERRLNVGCARQCFLFKIDRKVKFKFLLIAIEYLRTRSLSGLIVGIYVWTEIKFLPRRWKRN</sequence>
<name>A0AA40KMM6_9HYME</name>
<dbReference type="EMBL" id="JAHYIQ010000014">
    <property type="protein sequence ID" value="KAK1126097.1"/>
    <property type="molecule type" value="Genomic_DNA"/>
</dbReference>
<gene>
    <name evidence="2" type="ORF">K0M31_004738</name>
</gene>
<accession>A0AA40KMM6</accession>
<feature type="region of interest" description="Disordered" evidence="1">
    <location>
        <begin position="50"/>
        <end position="81"/>
    </location>
</feature>